<dbReference type="AlphaFoldDB" id="A0A848CCX5"/>
<dbReference type="InterPro" id="IPR019888">
    <property type="entry name" value="Tscrpt_reg_AsnC-like"/>
</dbReference>
<dbReference type="GO" id="GO:0043565">
    <property type="term" value="F:sequence-specific DNA binding"/>
    <property type="evidence" value="ECO:0007669"/>
    <property type="project" value="InterPro"/>
</dbReference>
<dbReference type="Pfam" id="PF13412">
    <property type="entry name" value="HTH_24"/>
    <property type="match status" value="1"/>
</dbReference>
<dbReference type="Pfam" id="PF01037">
    <property type="entry name" value="AsnC_trans_reg"/>
    <property type="match status" value="1"/>
</dbReference>
<comment type="caution">
    <text evidence="5">The sequence shown here is derived from an EMBL/GenBank/DDBJ whole genome shotgun (WGS) entry which is preliminary data.</text>
</comment>
<reference evidence="5 6" key="1">
    <citation type="submission" date="2020-04" db="EMBL/GenBank/DDBJ databases">
        <authorList>
            <person name="Hitch T.C.A."/>
            <person name="Wylensek D."/>
            <person name="Clavel T."/>
        </authorList>
    </citation>
    <scope>NUCLEOTIDE SEQUENCE [LARGE SCALE GENOMIC DNA]</scope>
    <source>
        <strain evidence="5 6">PG-251-APC-1</strain>
    </source>
</reference>
<dbReference type="GO" id="GO:0043200">
    <property type="term" value="P:response to amino acid"/>
    <property type="evidence" value="ECO:0007669"/>
    <property type="project" value="TreeGrafter"/>
</dbReference>
<dbReference type="Gene3D" id="3.30.70.920">
    <property type="match status" value="1"/>
</dbReference>
<dbReference type="InterPro" id="IPR036390">
    <property type="entry name" value="WH_DNA-bd_sf"/>
</dbReference>
<feature type="domain" description="HTH asnC-type" evidence="4">
    <location>
        <begin position="5"/>
        <end position="66"/>
    </location>
</feature>
<keyword evidence="2" id="KW-0238">DNA-binding</keyword>
<dbReference type="PRINTS" id="PR00033">
    <property type="entry name" value="HTHASNC"/>
</dbReference>
<dbReference type="InterPro" id="IPR000485">
    <property type="entry name" value="AsnC-type_HTH_dom"/>
</dbReference>
<evidence type="ECO:0000256" key="2">
    <source>
        <dbReference type="ARBA" id="ARBA00023125"/>
    </source>
</evidence>
<dbReference type="InterPro" id="IPR019887">
    <property type="entry name" value="Tscrpt_reg_AsnC/Lrp_C"/>
</dbReference>
<gene>
    <name evidence="5" type="ORF">HF854_02815</name>
</gene>
<name>A0A848CCX5_9BACT</name>
<organism evidence="5 6">
    <name type="scientific">Desulfovibrio piger</name>
    <dbReference type="NCBI Taxonomy" id="901"/>
    <lineage>
        <taxon>Bacteria</taxon>
        <taxon>Pseudomonadati</taxon>
        <taxon>Thermodesulfobacteriota</taxon>
        <taxon>Desulfovibrionia</taxon>
        <taxon>Desulfovibrionales</taxon>
        <taxon>Desulfovibrionaceae</taxon>
        <taxon>Desulfovibrio</taxon>
    </lineage>
</organism>
<dbReference type="InterPro" id="IPR036388">
    <property type="entry name" value="WH-like_DNA-bd_sf"/>
</dbReference>
<dbReference type="Gene3D" id="1.10.10.10">
    <property type="entry name" value="Winged helix-like DNA-binding domain superfamily/Winged helix DNA-binding domain"/>
    <property type="match status" value="1"/>
</dbReference>
<accession>A0A848CCX5</accession>
<keyword evidence="3" id="KW-0804">Transcription</keyword>
<dbReference type="SUPFAM" id="SSF54909">
    <property type="entry name" value="Dimeric alpha+beta barrel"/>
    <property type="match status" value="1"/>
</dbReference>
<evidence type="ECO:0000313" key="5">
    <source>
        <dbReference type="EMBL" id="NME51484.1"/>
    </source>
</evidence>
<dbReference type="SMART" id="SM00344">
    <property type="entry name" value="HTH_ASNC"/>
    <property type="match status" value="1"/>
</dbReference>
<dbReference type="GO" id="GO:0005829">
    <property type="term" value="C:cytosol"/>
    <property type="evidence" value="ECO:0007669"/>
    <property type="project" value="TreeGrafter"/>
</dbReference>
<dbReference type="Proteomes" id="UP000522333">
    <property type="component" value="Unassembled WGS sequence"/>
</dbReference>
<proteinExistence type="predicted"/>
<dbReference type="InterPro" id="IPR011008">
    <property type="entry name" value="Dimeric_a/b-barrel"/>
</dbReference>
<dbReference type="RefSeq" id="WP_168934917.1">
    <property type="nucleotide sequence ID" value="NZ_CAMFBL010000035.1"/>
</dbReference>
<dbReference type="PANTHER" id="PTHR30154:SF34">
    <property type="entry name" value="TRANSCRIPTIONAL REGULATOR AZLB"/>
    <property type="match status" value="1"/>
</dbReference>
<dbReference type="SUPFAM" id="SSF46785">
    <property type="entry name" value="Winged helix' DNA-binding domain"/>
    <property type="match status" value="1"/>
</dbReference>
<evidence type="ECO:0000313" key="6">
    <source>
        <dbReference type="Proteomes" id="UP000522333"/>
    </source>
</evidence>
<sequence length="145" mass="16760">MKTKIDATDVRIVEELRKNARITMKELGARVFLTGQAVRNRVERLEDMGILQRYTINVNCPVFGYKVHAVIRVQLRHGPVEALKACCRKEGRRTIHCYRTTGDNLYFLDMYFLDMEALDAFLAEVEPLGSYELHVVLREAEDLAE</sequence>
<evidence type="ECO:0000256" key="1">
    <source>
        <dbReference type="ARBA" id="ARBA00023015"/>
    </source>
</evidence>
<dbReference type="PANTHER" id="PTHR30154">
    <property type="entry name" value="LEUCINE-RESPONSIVE REGULATORY PROTEIN"/>
    <property type="match status" value="1"/>
</dbReference>
<evidence type="ECO:0000259" key="4">
    <source>
        <dbReference type="PROSITE" id="PS50956"/>
    </source>
</evidence>
<evidence type="ECO:0000256" key="3">
    <source>
        <dbReference type="ARBA" id="ARBA00023163"/>
    </source>
</evidence>
<keyword evidence="1" id="KW-0805">Transcription regulation</keyword>
<dbReference type="EMBL" id="JABAFY010000006">
    <property type="protein sequence ID" value="NME51484.1"/>
    <property type="molecule type" value="Genomic_DNA"/>
</dbReference>
<protein>
    <submittedName>
        <fullName evidence="5">Lrp/AsnC family transcriptional regulator</fullName>
    </submittedName>
</protein>
<dbReference type="PROSITE" id="PS50956">
    <property type="entry name" value="HTH_ASNC_2"/>
    <property type="match status" value="1"/>
</dbReference>